<dbReference type="InterPro" id="IPR036196">
    <property type="entry name" value="Ptyr_pPase_sf"/>
</dbReference>
<reference evidence="6" key="1">
    <citation type="submission" date="2018-05" db="EMBL/GenBank/DDBJ databases">
        <authorList>
            <person name="Lanie J.A."/>
            <person name="Ng W.-L."/>
            <person name="Kazmierczak K.M."/>
            <person name="Andrzejewski T.M."/>
            <person name="Davidsen T.M."/>
            <person name="Wayne K.J."/>
            <person name="Tettelin H."/>
            <person name="Glass J.I."/>
            <person name="Rusch D."/>
            <person name="Podicherti R."/>
            <person name="Tsui H.-C.T."/>
            <person name="Winkler M.E."/>
        </authorList>
    </citation>
    <scope>NUCLEOTIDE SEQUENCE</scope>
</reference>
<comment type="similarity">
    <text evidence="1">Belongs to the low molecular weight phosphotyrosine protein phosphatase family.</text>
</comment>
<dbReference type="InterPro" id="IPR023485">
    <property type="entry name" value="Ptyr_pPase"/>
</dbReference>
<proteinExistence type="inferred from homology"/>
<name>A0A381PLC4_9ZZZZ</name>
<protein>
    <recommendedName>
        <fullName evidence="5">Phosphotyrosine protein phosphatase I domain-containing protein</fullName>
    </recommendedName>
</protein>
<organism evidence="6">
    <name type="scientific">marine metagenome</name>
    <dbReference type="NCBI Taxonomy" id="408172"/>
    <lineage>
        <taxon>unclassified sequences</taxon>
        <taxon>metagenomes</taxon>
        <taxon>ecological metagenomes</taxon>
    </lineage>
</organism>
<evidence type="ECO:0000256" key="1">
    <source>
        <dbReference type="ARBA" id="ARBA00011063"/>
    </source>
</evidence>
<evidence type="ECO:0000256" key="2">
    <source>
        <dbReference type="ARBA" id="ARBA00022801"/>
    </source>
</evidence>
<dbReference type="EMBL" id="UINC01001022">
    <property type="protein sequence ID" value="SUZ67835.1"/>
    <property type="molecule type" value="Genomic_DNA"/>
</dbReference>
<evidence type="ECO:0000256" key="4">
    <source>
        <dbReference type="SAM" id="MobiDB-lite"/>
    </source>
</evidence>
<keyword evidence="2" id="KW-0378">Hydrolase</keyword>
<dbReference type="SMART" id="SM00226">
    <property type="entry name" value="LMWPc"/>
    <property type="match status" value="1"/>
</dbReference>
<dbReference type="SUPFAM" id="SSF52788">
    <property type="entry name" value="Phosphotyrosine protein phosphatases I"/>
    <property type="match status" value="1"/>
</dbReference>
<dbReference type="Pfam" id="PF01451">
    <property type="entry name" value="LMWPc"/>
    <property type="match status" value="1"/>
</dbReference>
<dbReference type="GO" id="GO:0004725">
    <property type="term" value="F:protein tyrosine phosphatase activity"/>
    <property type="evidence" value="ECO:0007669"/>
    <property type="project" value="InterPro"/>
</dbReference>
<sequence length="213" mass="21642">MSGSQRGRNGVAAGDVRPVGPSGPNPTSGTVGAVILFVCTGNVCRSAMAEALLRHGLDGRGPDVDVVASAGTDSTGGPATDKAVEVLADRGVDLAGHRSSQLTAASMADADLIVAMTRRHEAAVTALDQAARSRTFLAGEVARLGGRVGPVGTDGMAAWVRALDGARGGHFTTGRVADEVPDPYGEPLESYRRCADRLDGICATLARLLSPPA</sequence>
<gene>
    <name evidence="6" type="ORF">METZ01_LOCUS20689</name>
</gene>
<dbReference type="PANTHER" id="PTHR11717:SF31">
    <property type="entry name" value="LOW MOLECULAR WEIGHT PROTEIN-TYROSINE-PHOSPHATASE ETP-RELATED"/>
    <property type="match status" value="1"/>
</dbReference>
<evidence type="ECO:0000259" key="5">
    <source>
        <dbReference type="SMART" id="SM00226"/>
    </source>
</evidence>
<evidence type="ECO:0000313" key="6">
    <source>
        <dbReference type="EMBL" id="SUZ67835.1"/>
    </source>
</evidence>
<dbReference type="InterPro" id="IPR050438">
    <property type="entry name" value="LMW_PTPase"/>
</dbReference>
<dbReference type="AlphaFoldDB" id="A0A381PLC4"/>
<dbReference type="InterPro" id="IPR017867">
    <property type="entry name" value="Tyr_phospatase_low_mol_wt"/>
</dbReference>
<keyword evidence="3" id="KW-0904">Protein phosphatase</keyword>
<feature type="region of interest" description="Disordered" evidence="4">
    <location>
        <begin position="1"/>
        <end position="27"/>
    </location>
</feature>
<dbReference type="PANTHER" id="PTHR11717">
    <property type="entry name" value="LOW MOLECULAR WEIGHT PROTEIN TYROSINE PHOSPHATASE"/>
    <property type="match status" value="1"/>
</dbReference>
<dbReference type="Gene3D" id="3.40.50.2300">
    <property type="match status" value="1"/>
</dbReference>
<feature type="domain" description="Phosphotyrosine protein phosphatase I" evidence="5">
    <location>
        <begin position="33"/>
        <end position="208"/>
    </location>
</feature>
<dbReference type="PRINTS" id="PR00719">
    <property type="entry name" value="LMWPTPASE"/>
</dbReference>
<evidence type="ECO:0000256" key="3">
    <source>
        <dbReference type="ARBA" id="ARBA00022912"/>
    </source>
</evidence>
<accession>A0A381PLC4</accession>